<feature type="domain" description="Large ribosomal subunit protein bL25 beta" evidence="8">
    <location>
        <begin position="102"/>
        <end position="185"/>
    </location>
</feature>
<dbReference type="PANTHER" id="PTHR33284">
    <property type="entry name" value="RIBOSOMAL PROTEIN L25/GLN-TRNA SYNTHETASE, ANTI-CODON-BINDING DOMAIN-CONTAINING PROTEIN"/>
    <property type="match status" value="1"/>
</dbReference>
<comment type="subunit">
    <text evidence="5">Part of the 50S ribosomal subunit; part of the 5S rRNA/L5/L18/L25 subcomplex. Contacts the 5S rRNA. Binds to the 5S rRNA independently of L5 and L18.</text>
</comment>
<feature type="compositionally biased region" description="Basic and acidic residues" evidence="6">
    <location>
        <begin position="210"/>
        <end position="233"/>
    </location>
</feature>
<dbReference type="Proteomes" id="UP000176191">
    <property type="component" value="Unassembled WGS sequence"/>
</dbReference>
<evidence type="ECO:0000256" key="6">
    <source>
        <dbReference type="SAM" id="MobiDB-lite"/>
    </source>
</evidence>
<dbReference type="EMBL" id="MFAK01000040">
    <property type="protein sequence ID" value="OGD74120.1"/>
    <property type="molecule type" value="Genomic_DNA"/>
</dbReference>
<gene>
    <name evidence="5" type="primary">rplY</name>
    <name evidence="5" type="synonym">ctc</name>
    <name evidence="9" type="ORF">A2228_03060</name>
</gene>
<feature type="region of interest" description="Disordered" evidence="6">
    <location>
        <begin position="183"/>
        <end position="233"/>
    </location>
</feature>
<evidence type="ECO:0000259" key="8">
    <source>
        <dbReference type="Pfam" id="PF14693"/>
    </source>
</evidence>
<evidence type="ECO:0000256" key="4">
    <source>
        <dbReference type="ARBA" id="ARBA00023274"/>
    </source>
</evidence>
<dbReference type="Pfam" id="PF14693">
    <property type="entry name" value="Ribosomal_TL5_C"/>
    <property type="match status" value="1"/>
</dbReference>
<dbReference type="CDD" id="cd00495">
    <property type="entry name" value="Ribosomal_L25_TL5_CTC"/>
    <property type="match status" value="1"/>
</dbReference>
<name>A0A1F5F3G4_9BACT</name>
<dbReference type="NCBIfam" id="TIGR00731">
    <property type="entry name" value="bL25_bact_ctc"/>
    <property type="match status" value="1"/>
</dbReference>
<dbReference type="InterPro" id="IPR020930">
    <property type="entry name" value="Ribosomal_uL5_bac-type"/>
</dbReference>
<evidence type="ECO:0000313" key="9">
    <source>
        <dbReference type="EMBL" id="OGD74120.1"/>
    </source>
</evidence>
<comment type="caution">
    <text evidence="9">The sequence shown here is derived from an EMBL/GenBank/DDBJ whole genome shotgun (WGS) entry which is preliminary data.</text>
</comment>
<organism evidence="9 10">
    <name type="scientific">Candidatus Collierbacteria bacterium RIFOXYA2_FULL_46_10</name>
    <dbReference type="NCBI Taxonomy" id="1817726"/>
    <lineage>
        <taxon>Bacteria</taxon>
        <taxon>Candidatus Collieribacteriota</taxon>
    </lineage>
</organism>
<dbReference type="AlphaFoldDB" id="A0A1F5F3G4"/>
<evidence type="ECO:0000256" key="2">
    <source>
        <dbReference type="ARBA" id="ARBA00022884"/>
    </source>
</evidence>
<evidence type="ECO:0000256" key="1">
    <source>
        <dbReference type="ARBA" id="ARBA00022730"/>
    </source>
</evidence>
<keyword evidence="2 5" id="KW-0694">RNA-binding</keyword>
<dbReference type="GO" id="GO:0022625">
    <property type="term" value="C:cytosolic large ribosomal subunit"/>
    <property type="evidence" value="ECO:0007669"/>
    <property type="project" value="TreeGrafter"/>
</dbReference>
<evidence type="ECO:0000313" key="10">
    <source>
        <dbReference type="Proteomes" id="UP000176191"/>
    </source>
</evidence>
<proteinExistence type="inferred from homology"/>
<evidence type="ECO:0000256" key="5">
    <source>
        <dbReference type="HAMAP-Rule" id="MF_01334"/>
    </source>
</evidence>
<evidence type="ECO:0000259" key="7">
    <source>
        <dbReference type="Pfam" id="PF01386"/>
    </source>
</evidence>
<protein>
    <recommendedName>
        <fullName evidence="5">Large ribosomal subunit protein bL25</fullName>
    </recommendedName>
    <alternativeName>
        <fullName evidence="5">General stress protein CTC</fullName>
    </alternativeName>
</protein>
<dbReference type="Pfam" id="PF01386">
    <property type="entry name" value="Ribosomal_L25p"/>
    <property type="match status" value="1"/>
</dbReference>
<dbReference type="GO" id="GO:0003735">
    <property type="term" value="F:structural constituent of ribosome"/>
    <property type="evidence" value="ECO:0007669"/>
    <property type="project" value="InterPro"/>
</dbReference>
<keyword evidence="4 5" id="KW-0687">Ribonucleoprotein</keyword>
<reference evidence="9 10" key="1">
    <citation type="journal article" date="2016" name="Nat. Commun.">
        <title>Thousands of microbial genomes shed light on interconnected biogeochemical processes in an aquifer system.</title>
        <authorList>
            <person name="Anantharaman K."/>
            <person name="Brown C.T."/>
            <person name="Hug L.A."/>
            <person name="Sharon I."/>
            <person name="Castelle C.J."/>
            <person name="Probst A.J."/>
            <person name="Thomas B.C."/>
            <person name="Singh A."/>
            <person name="Wilkins M.J."/>
            <person name="Karaoz U."/>
            <person name="Brodie E.L."/>
            <person name="Williams K.H."/>
            <person name="Hubbard S.S."/>
            <person name="Banfield J.F."/>
        </authorList>
    </citation>
    <scope>NUCLEOTIDE SEQUENCE [LARGE SCALE GENOMIC DNA]</scope>
</reference>
<dbReference type="Gene3D" id="2.170.120.20">
    <property type="entry name" value="Ribosomal protein L25, beta domain"/>
    <property type="match status" value="1"/>
</dbReference>
<accession>A0A1F5F3G4</accession>
<feature type="compositionally biased region" description="Low complexity" evidence="6">
    <location>
        <begin position="191"/>
        <end position="209"/>
    </location>
</feature>
<dbReference type="InterPro" id="IPR037121">
    <property type="entry name" value="Ribosomal_bL25_C"/>
</dbReference>
<comment type="similarity">
    <text evidence="5">Belongs to the bacterial ribosomal protein bL25 family. CTC subfamily.</text>
</comment>
<comment type="function">
    <text evidence="5">This is one of the proteins that binds to the 5S RNA in the ribosome where it forms part of the central protuberance.</text>
</comment>
<dbReference type="PANTHER" id="PTHR33284:SF1">
    <property type="entry name" value="RIBOSOMAL PROTEIN L25_GLN-TRNA SYNTHETASE, ANTI-CODON-BINDING DOMAIN-CONTAINING PROTEIN"/>
    <property type="match status" value="1"/>
</dbReference>
<dbReference type="InterPro" id="IPR001021">
    <property type="entry name" value="Ribosomal_bL25_long"/>
</dbReference>
<feature type="domain" description="Large ribosomal subunit protein bL25 L25" evidence="7">
    <location>
        <begin position="6"/>
        <end position="93"/>
    </location>
</feature>
<dbReference type="InterPro" id="IPR029751">
    <property type="entry name" value="Ribosomal_L25_dom"/>
</dbReference>
<evidence type="ECO:0000256" key="3">
    <source>
        <dbReference type="ARBA" id="ARBA00022980"/>
    </source>
</evidence>
<dbReference type="InterPro" id="IPR020057">
    <property type="entry name" value="Ribosomal_bL25_b-dom"/>
</dbReference>
<dbReference type="GO" id="GO:0006412">
    <property type="term" value="P:translation"/>
    <property type="evidence" value="ECO:0007669"/>
    <property type="project" value="UniProtKB-UniRule"/>
</dbReference>
<keyword evidence="1 5" id="KW-0699">rRNA-binding</keyword>
<dbReference type="HAMAP" id="MF_01334">
    <property type="entry name" value="Ribosomal_bL25_CTC"/>
    <property type="match status" value="1"/>
</dbReference>
<dbReference type="InterPro" id="IPR020056">
    <property type="entry name" value="Rbsml_bL25/Gln-tRNA_synth_N"/>
</dbReference>
<dbReference type="InterPro" id="IPR011035">
    <property type="entry name" value="Ribosomal_bL25/Gln-tRNA_synth"/>
</dbReference>
<dbReference type="Gene3D" id="2.40.240.10">
    <property type="entry name" value="Ribosomal Protein L25, Chain P"/>
    <property type="match status" value="1"/>
</dbReference>
<dbReference type="GO" id="GO:0008097">
    <property type="term" value="F:5S rRNA binding"/>
    <property type="evidence" value="ECO:0007669"/>
    <property type="project" value="InterPro"/>
</dbReference>
<keyword evidence="3 5" id="KW-0689">Ribosomal protein</keyword>
<dbReference type="SUPFAM" id="SSF50715">
    <property type="entry name" value="Ribosomal protein L25-like"/>
    <property type="match status" value="1"/>
</dbReference>
<sequence>MSNYALTAQKRTATGRKVKALRRDGIIPANIFGKKITSQSIQVAAKPLVETLKKAGETALINLTVEGDKAAHPVLISGYSQNPVTNALLHVDFHEVDLTVKTTAMVPLKAIGEAPAIAAGNILVMLKNEVEVEALPADLPDIIEVDVTSLAEVGAHILAKDLKFDRTKVKLDLEDEEQIVVIQEPAKEPEPVVVAEEAPAEGEAAPAEGEGTKPAEGEAAKPEDKKEEPKAEK</sequence>